<dbReference type="Pfam" id="PF05977">
    <property type="entry name" value="MFS_3"/>
    <property type="match status" value="1"/>
</dbReference>
<dbReference type="InterPro" id="IPR020846">
    <property type="entry name" value="MFS_dom"/>
</dbReference>
<name>A0ABQ3XBR7_9ACTN</name>
<feature type="transmembrane region" description="Helical" evidence="7">
    <location>
        <begin position="12"/>
        <end position="35"/>
    </location>
</feature>
<evidence type="ECO:0000256" key="2">
    <source>
        <dbReference type="ARBA" id="ARBA00022448"/>
    </source>
</evidence>
<dbReference type="PROSITE" id="PS50850">
    <property type="entry name" value="MFS"/>
    <property type="match status" value="1"/>
</dbReference>
<gene>
    <name evidence="9" type="ORF">Aco03nite_043130</name>
</gene>
<dbReference type="PANTHER" id="PTHR23513:SF6">
    <property type="entry name" value="MAJOR FACILITATOR SUPERFAMILY ASSOCIATED DOMAIN-CONTAINING PROTEIN"/>
    <property type="match status" value="1"/>
</dbReference>
<evidence type="ECO:0000256" key="7">
    <source>
        <dbReference type="SAM" id="Phobius"/>
    </source>
</evidence>
<dbReference type="EMBL" id="BOMG01000054">
    <property type="protein sequence ID" value="GID55909.1"/>
    <property type="molecule type" value="Genomic_DNA"/>
</dbReference>
<keyword evidence="5 7" id="KW-1133">Transmembrane helix</keyword>
<feature type="transmembrane region" description="Helical" evidence="7">
    <location>
        <begin position="232"/>
        <end position="254"/>
    </location>
</feature>
<keyword evidence="2" id="KW-0813">Transport</keyword>
<accession>A0ABQ3XBR7</accession>
<dbReference type="InterPro" id="IPR010290">
    <property type="entry name" value="TM_effector"/>
</dbReference>
<feature type="transmembrane region" description="Helical" evidence="7">
    <location>
        <begin position="56"/>
        <end position="79"/>
    </location>
</feature>
<comment type="caution">
    <text evidence="9">The sequence shown here is derived from an EMBL/GenBank/DDBJ whole genome shotgun (WGS) entry which is preliminary data.</text>
</comment>
<proteinExistence type="predicted"/>
<evidence type="ECO:0000256" key="5">
    <source>
        <dbReference type="ARBA" id="ARBA00022989"/>
    </source>
</evidence>
<dbReference type="SUPFAM" id="SSF103473">
    <property type="entry name" value="MFS general substrate transporter"/>
    <property type="match status" value="1"/>
</dbReference>
<comment type="subcellular location">
    <subcellularLocation>
        <location evidence="1">Cell membrane</location>
        <topology evidence="1">Multi-pass membrane protein</topology>
    </subcellularLocation>
</comment>
<keyword evidence="3" id="KW-1003">Cell membrane</keyword>
<keyword evidence="4 7" id="KW-0812">Transmembrane</keyword>
<dbReference type="PANTHER" id="PTHR23513">
    <property type="entry name" value="INTEGRAL MEMBRANE EFFLUX PROTEIN-RELATED"/>
    <property type="match status" value="1"/>
</dbReference>
<evidence type="ECO:0000256" key="6">
    <source>
        <dbReference type="ARBA" id="ARBA00023136"/>
    </source>
</evidence>
<reference evidence="9 10" key="1">
    <citation type="submission" date="2021-01" db="EMBL/GenBank/DDBJ databases">
        <title>Whole genome shotgun sequence of Actinoplanes couchii NBRC 106145.</title>
        <authorList>
            <person name="Komaki H."/>
            <person name="Tamura T."/>
        </authorList>
    </citation>
    <scope>NUCLEOTIDE SEQUENCE [LARGE SCALE GENOMIC DNA]</scope>
    <source>
        <strain evidence="9 10">NBRC 106145</strain>
    </source>
</reference>
<dbReference type="InterPro" id="IPR036259">
    <property type="entry name" value="MFS_trans_sf"/>
</dbReference>
<feature type="transmembrane region" description="Helical" evidence="7">
    <location>
        <begin position="288"/>
        <end position="308"/>
    </location>
</feature>
<feature type="transmembrane region" description="Helical" evidence="7">
    <location>
        <begin position="127"/>
        <end position="155"/>
    </location>
</feature>
<feature type="domain" description="Major facilitator superfamily (MFS) profile" evidence="8">
    <location>
        <begin position="198"/>
        <end position="392"/>
    </location>
</feature>
<protein>
    <recommendedName>
        <fullName evidence="8">Major facilitator superfamily (MFS) profile domain-containing protein</fullName>
    </recommendedName>
</protein>
<feature type="transmembrane region" description="Helical" evidence="7">
    <location>
        <begin position="206"/>
        <end position="226"/>
    </location>
</feature>
<evidence type="ECO:0000256" key="4">
    <source>
        <dbReference type="ARBA" id="ARBA00022692"/>
    </source>
</evidence>
<dbReference type="Gene3D" id="1.20.1250.20">
    <property type="entry name" value="MFS general substrate transporter like domains"/>
    <property type="match status" value="1"/>
</dbReference>
<evidence type="ECO:0000256" key="1">
    <source>
        <dbReference type="ARBA" id="ARBA00004651"/>
    </source>
</evidence>
<keyword evidence="10" id="KW-1185">Reference proteome</keyword>
<feature type="transmembrane region" description="Helical" evidence="7">
    <location>
        <begin position="357"/>
        <end position="375"/>
    </location>
</feature>
<sequence length="392" mass="41422">MYVASQTNDPVIVSAASAVIWVPWLLFTLPGGILVDRVDRRRLMIGLDWARFAVMAALGVAILFGHAPLWLLFVTLFLIHTGEVIFETASQAMIPAVVPKDLLEKANGWLMGGTITTKDMIAGPLGAALFVIAASIPFLANAGMYVVSAIFITLVPGVYRIASGPVDPTAPTVGGGLKQGLITARSDIAVAFRFLMGQPILRTMSILIGVLNITLTAGGAVLVLLAKERLNLGSVGYGLLFSSIAVGGVLGSAFGDRLIKRVTATWTIRGGLVVEAAMYLALAWSGNAWLACFALFLFGVHTALWYIVAGSLRHRLTPPEMMGRVSSLHLFIVFGGNAVGALLGGILAKQFGITAPYWAGFAVALAVTAVTWRVFNRAAMAKVQETAANQAD</sequence>
<evidence type="ECO:0000259" key="8">
    <source>
        <dbReference type="PROSITE" id="PS50850"/>
    </source>
</evidence>
<dbReference type="CDD" id="cd06173">
    <property type="entry name" value="MFS_MefA_like"/>
    <property type="match status" value="1"/>
</dbReference>
<evidence type="ECO:0000313" key="10">
    <source>
        <dbReference type="Proteomes" id="UP000612282"/>
    </source>
</evidence>
<evidence type="ECO:0000256" key="3">
    <source>
        <dbReference type="ARBA" id="ARBA00022475"/>
    </source>
</evidence>
<keyword evidence="6 7" id="KW-0472">Membrane</keyword>
<organism evidence="9 10">
    <name type="scientific">Actinoplanes couchii</name>
    <dbReference type="NCBI Taxonomy" id="403638"/>
    <lineage>
        <taxon>Bacteria</taxon>
        <taxon>Bacillati</taxon>
        <taxon>Actinomycetota</taxon>
        <taxon>Actinomycetes</taxon>
        <taxon>Micromonosporales</taxon>
        <taxon>Micromonosporaceae</taxon>
        <taxon>Actinoplanes</taxon>
    </lineage>
</organism>
<evidence type="ECO:0000313" key="9">
    <source>
        <dbReference type="EMBL" id="GID55909.1"/>
    </source>
</evidence>
<feature type="transmembrane region" description="Helical" evidence="7">
    <location>
        <begin position="328"/>
        <end position="351"/>
    </location>
</feature>
<dbReference type="Proteomes" id="UP000612282">
    <property type="component" value="Unassembled WGS sequence"/>
</dbReference>